<dbReference type="PANTHER" id="PTHR30329">
    <property type="entry name" value="STATOR ELEMENT OF FLAGELLAR MOTOR COMPLEX"/>
    <property type="match status" value="1"/>
</dbReference>
<name>A0A0K0Y6A2_9RHOB</name>
<dbReference type="Proteomes" id="UP000067444">
    <property type="component" value="Chromosome"/>
</dbReference>
<dbReference type="PANTHER" id="PTHR30329:SF21">
    <property type="entry name" value="LIPOPROTEIN YIAD-RELATED"/>
    <property type="match status" value="1"/>
</dbReference>
<proteinExistence type="predicted"/>
<dbReference type="SUPFAM" id="SSF103088">
    <property type="entry name" value="OmpA-like"/>
    <property type="match status" value="1"/>
</dbReference>
<dbReference type="EMBL" id="CP012160">
    <property type="protein sequence ID" value="AKS46372.1"/>
    <property type="molecule type" value="Genomic_DNA"/>
</dbReference>
<dbReference type="InterPro" id="IPR036737">
    <property type="entry name" value="OmpA-like_sf"/>
</dbReference>
<keyword evidence="2" id="KW-1185">Reference proteome</keyword>
<dbReference type="AlphaFoldDB" id="A0A0K0Y6A2"/>
<protein>
    <submittedName>
        <fullName evidence="1">OmpA family protein</fullName>
    </submittedName>
</protein>
<dbReference type="KEGG" id="otm:OSB_18310"/>
<accession>A0A0K0Y6A2</accession>
<dbReference type="GO" id="GO:0016020">
    <property type="term" value="C:membrane"/>
    <property type="evidence" value="ECO:0007669"/>
    <property type="project" value="UniProtKB-UniRule"/>
</dbReference>
<dbReference type="PROSITE" id="PS51123">
    <property type="entry name" value="OMPA_2"/>
    <property type="match status" value="1"/>
</dbReference>
<evidence type="ECO:0000313" key="1">
    <source>
        <dbReference type="EMBL" id="AKS46372.1"/>
    </source>
</evidence>
<dbReference type="OrthoDB" id="9792021at2"/>
<organism evidence="1 2">
    <name type="scientific">Octadecabacter temperatus</name>
    <dbReference type="NCBI Taxonomy" id="1458307"/>
    <lineage>
        <taxon>Bacteria</taxon>
        <taxon>Pseudomonadati</taxon>
        <taxon>Pseudomonadota</taxon>
        <taxon>Alphaproteobacteria</taxon>
        <taxon>Rhodobacterales</taxon>
        <taxon>Roseobacteraceae</taxon>
        <taxon>Octadecabacter</taxon>
    </lineage>
</organism>
<reference evidence="1 2" key="1">
    <citation type="journal article" date="2015" name="Genome Announc.">
        <title>Closed Genome Sequence of Octadecabacter temperatus SB1, the First Mesophilic Species of the Genus Octadecabacter.</title>
        <authorList>
            <person name="Voget S."/>
            <person name="Billerbeck S."/>
            <person name="Simon M."/>
            <person name="Daniel R."/>
        </authorList>
    </citation>
    <scope>NUCLEOTIDE SEQUENCE [LARGE SCALE GENOMIC DNA]</scope>
    <source>
        <strain evidence="1 2">SB1</strain>
    </source>
</reference>
<dbReference type="InterPro" id="IPR006665">
    <property type="entry name" value="OmpA-like"/>
</dbReference>
<evidence type="ECO:0000313" key="2">
    <source>
        <dbReference type="Proteomes" id="UP000067444"/>
    </source>
</evidence>
<gene>
    <name evidence="1" type="ORF">OSB_18310</name>
</gene>
<sequence length="397" mass="41435">MTNKIIKNLPWIAPTVAILAVGSGFMDRINVSFDGGAEEVAQTTPLETVEAAAAALAAVQPVDDVAPLTPAEPENVSEQLAVLLTESNDVEVTRSAGFSIDTLEQARDVALGEEAATAAPEAGPVGTDFFAAAQESLARDNQCVDELRILASQARVYFPSGGLTGSQEGLGQARILGLLAQQCPGVTIRVEGHSDPSGDPIINQRLSLERAEAVVARVAASGVDAHLYEAVGLGDAIPSLVSGPQPSAFYDRRVEFSVVETAQQASFVAPSFETSGTQFQVAACVSQLEAAVQGASIEYAPRGMIVEDADFALASELASIAANCPQARLRLIGQHSDVAFSGEDSSTGRLRAAVLMTKLVNAGFPSEQLILGAPSDSRPLEGFSDSRVDFAVIREEL</sequence>
<dbReference type="InterPro" id="IPR050330">
    <property type="entry name" value="Bact_OuterMem_StrucFunc"/>
</dbReference>
<dbReference type="RefSeq" id="WP_049834678.1">
    <property type="nucleotide sequence ID" value="NZ_CP012160.1"/>
</dbReference>
<dbReference type="STRING" id="1458307.OSB_18310"/>
<dbReference type="Gene3D" id="3.30.1330.60">
    <property type="entry name" value="OmpA-like domain"/>
    <property type="match status" value="1"/>
</dbReference>